<evidence type="ECO:0000256" key="4">
    <source>
        <dbReference type="ARBA" id="ARBA00023002"/>
    </source>
</evidence>
<dbReference type="SUPFAM" id="SSF51905">
    <property type="entry name" value="FAD/NAD(P)-binding domain"/>
    <property type="match status" value="1"/>
</dbReference>
<reference evidence="11 12" key="1">
    <citation type="submission" date="2011-09" db="EMBL/GenBank/DDBJ databases">
        <title>The permanent draft genome of Caldithrix abyssi DSM 13497.</title>
        <authorList>
            <consortium name="US DOE Joint Genome Institute (JGI-PGF)"/>
            <person name="Lucas S."/>
            <person name="Han J."/>
            <person name="Lapidus A."/>
            <person name="Bruce D."/>
            <person name="Goodwin L."/>
            <person name="Pitluck S."/>
            <person name="Peters L."/>
            <person name="Kyrpides N."/>
            <person name="Mavromatis K."/>
            <person name="Ivanova N."/>
            <person name="Mikhailova N."/>
            <person name="Chertkov O."/>
            <person name="Detter J.C."/>
            <person name="Tapia R."/>
            <person name="Han C."/>
            <person name="Land M."/>
            <person name="Hauser L."/>
            <person name="Markowitz V."/>
            <person name="Cheng J.-F."/>
            <person name="Hugenholtz P."/>
            <person name="Woyke T."/>
            <person name="Wu D."/>
            <person name="Spring S."/>
            <person name="Brambilla E."/>
            <person name="Klenk H.-P."/>
            <person name="Eisen J.A."/>
        </authorList>
    </citation>
    <scope>NUCLEOTIDE SEQUENCE [LARGE SCALE GENOMIC DNA]</scope>
    <source>
        <strain evidence="11 12">DSM 13497</strain>
    </source>
</reference>
<evidence type="ECO:0000313" key="10">
    <source>
        <dbReference type="EMBL" id="APF17128.1"/>
    </source>
</evidence>
<feature type="domain" description="FAD/NAD(P)-binding" evidence="9">
    <location>
        <begin position="8"/>
        <end position="295"/>
    </location>
</feature>
<dbReference type="HOGENOM" id="CLU_031864_5_1_0"/>
<sequence>MSEIKHYPVIVIGSGPAGLTAAIYTSRAELKTLVLEGNQPGGQLTITTEVENFPGFPQGIQGPQLMQDMREQANRFGAETVFEMAHEVDFSKRPFTVKADSGLYSADAVIIATGASARWLGLESEKRLMGKGVSACATCDGFFYKDKEVIVVGGGDSAMEEATFLTKFAKKVYIVHRRNEFRASKIMIKRAEENPKIEFILNHVISEILGDDFVTGVRLKNTQNGEEHEMPIDGVFMAIGHIPNTSIFKNQIEMDETGYIITQPDSTRTNVPGVFACGDVQDKIYRQAITAAGSGCMAALDAEKFLAEQE</sequence>
<dbReference type="EMBL" id="CP018099">
    <property type="protein sequence ID" value="APF17128.1"/>
    <property type="molecule type" value="Genomic_DNA"/>
</dbReference>
<dbReference type="Proteomes" id="UP000004671">
    <property type="component" value="Chromosome"/>
</dbReference>
<dbReference type="KEGG" id="caby:Cabys_377"/>
<keyword evidence="2 7" id="KW-0285">Flavoprotein</keyword>
<evidence type="ECO:0000256" key="8">
    <source>
        <dbReference type="RuleBase" id="RU003881"/>
    </source>
</evidence>
<dbReference type="InterPro" id="IPR005982">
    <property type="entry name" value="Thioredox_Rdtase"/>
</dbReference>
<keyword evidence="6 7" id="KW-0676">Redox-active center</keyword>
<protein>
    <recommendedName>
        <fullName evidence="7">Thioredoxin reductase</fullName>
        <ecNumber evidence="7">1.8.1.9</ecNumber>
    </recommendedName>
</protein>
<evidence type="ECO:0000313" key="13">
    <source>
        <dbReference type="Proteomes" id="UP000183868"/>
    </source>
</evidence>
<dbReference type="PANTHER" id="PTHR48105">
    <property type="entry name" value="THIOREDOXIN REDUCTASE 1-RELATED-RELATED"/>
    <property type="match status" value="1"/>
</dbReference>
<evidence type="ECO:0000313" key="12">
    <source>
        <dbReference type="Proteomes" id="UP000004671"/>
    </source>
</evidence>
<gene>
    <name evidence="10" type="ORF">Cabys_377</name>
    <name evidence="11" type="ORF">Calab_1650</name>
</gene>
<comment type="catalytic activity">
    <reaction evidence="7">
        <text>[thioredoxin]-dithiol + NADP(+) = [thioredoxin]-disulfide + NADPH + H(+)</text>
        <dbReference type="Rhea" id="RHEA:20345"/>
        <dbReference type="Rhea" id="RHEA-COMP:10698"/>
        <dbReference type="Rhea" id="RHEA-COMP:10700"/>
        <dbReference type="ChEBI" id="CHEBI:15378"/>
        <dbReference type="ChEBI" id="CHEBI:29950"/>
        <dbReference type="ChEBI" id="CHEBI:50058"/>
        <dbReference type="ChEBI" id="CHEBI:57783"/>
        <dbReference type="ChEBI" id="CHEBI:58349"/>
        <dbReference type="EC" id="1.8.1.9"/>
    </reaction>
</comment>
<dbReference type="STRING" id="880073.Cabys_377"/>
<dbReference type="EC" id="1.8.1.9" evidence="7"/>
<dbReference type="AlphaFoldDB" id="H1XRQ9"/>
<dbReference type="PRINTS" id="PR00368">
    <property type="entry name" value="FADPNR"/>
</dbReference>
<dbReference type="PRINTS" id="PR00469">
    <property type="entry name" value="PNDRDTASEII"/>
</dbReference>
<dbReference type="PaxDb" id="880073-Calab_1650"/>
<keyword evidence="5" id="KW-1015">Disulfide bond</keyword>
<keyword evidence="12" id="KW-1185">Reference proteome</keyword>
<comment type="cofactor">
    <cofactor evidence="8">
        <name>FAD</name>
        <dbReference type="ChEBI" id="CHEBI:57692"/>
    </cofactor>
    <text evidence="8">Binds 1 FAD per subunit.</text>
</comment>
<evidence type="ECO:0000256" key="3">
    <source>
        <dbReference type="ARBA" id="ARBA00022827"/>
    </source>
</evidence>
<keyword evidence="4 7" id="KW-0560">Oxidoreductase</keyword>
<proteinExistence type="inferred from homology"/>
<dbReference type="Proteomes" id="UP000183868">
    <property type="component" value="Chromosome"/>
</dbReference>
<dbReference type="InterPro" id="IPR023753">
    <property type="entry name" value="FAD/NAD-binding_dom"/>
</dbReference>
<dbReference type="eggNOG" id="COG0492">
    <property type="taxonomic scope" value="Bacteria"/>
</dbReference>
<evidence type="ECO:0000313" key="11">
    <source>
        <dbReference type="EMBL" id="EHO41269.1"/>
    </source>
</evidence>
<dbReference type="InterPro" id="IPR036188">
    <property type="entry name" value="FAD/NAD-bd_sf"/>
</dbReference>
<dbReference type="RefSeq" id="WP_006928360.1">
    <property type="nucleotide sequence ID" value="NZ_CM001402.1"/>
</dbReference>
<dbReference type="InterPro" id="IPR050097">
    <property type="entry name" value="Ferredoxin-NADP_redctase_2"/>
</dbReference>
<dbReference type="GO" id="GO:0005737">
    <property type="term" value="C:cytoplasm"/>
    <property type="evidence" value="ECO:0007669"/>
    <property type="project" value="InterPro"/>
</dbReference>
<dbReference type="OrthoDB" id="9806179at2"/>
<keyword evidence="3 7" id="KW-0274">FAD</keyword>
<dbReference type="GO" id="GO:0019430">
    <property type="term" value="P:removal of superoxide radicals"/>
    <property type="evidence" value="ECO:0007669"/>
    <property type="project" value="UniProtKB-UniRule"/>
</dbReference>
<dbReference type="InParanoid" id="H1XRQ9"/>
<evidence type="ECO:0000256" key="5">
    <source>
        <dbReference type="ARBA" id="ARBA00023157"/>
    </source>
</evidence>
<dbReference type="FunCoup" id="H1XRQ9">
    <property type="interactions" value="423"/>
</dbReference>
<evidence type="ECO:0000256" key="1">
    <source>
        <dbReference type="ARBA" id="ARBA00009333"/>
    </source>
</evidence>
<name>H1XRQ9_CALAY</name>
<dbReference type="Pfam" id="PF07992">
    <property type="entry name" value="Pyr_redox_2"/>
    <property type="match status" value="1"/>
</dbReference>
<comment type="subunit">
    <text evidence="7">Homodimer.</text>
</comment>
<dbReference type="InterPro" id="IPR008255">
    <property type="entry name" value="Pyr_nucl-diS_OxRdtase_2_AS"/>
</dbReference>
<dbReference type="NCBIfam" id="TIGR01292">
    <property type="entry name" value="TRX_reduct"/>
    <property type="match status" value="1"/>
</dbReference>
<dbReference type="GO" id="GO:0004791">
    <property type="term" value="F:thioredoxin-disulfide reductase (NADPH) activity"/>
    <property type="evidence" value="ECO:0007669"/>
    <property type="project" value="UniProtKB-UniRule"/>
</dbReference>
<organism evidence="11 12">
    <name type="scientific">Caldithrix abyssi DSM 13497</name>
    <dbReference type="NCBI Taxonomy" id="880073"/>
    <lineage>
        <taxon>Bacteria</taxon>
        <taxon>Pseudomonadati</taxon>
        <taxon>Calditrichota</taxon>
        <taxon>Calditrichia</taxon>
        <taxon>Calditrichales</taxon>
        <taxon>Calditrichaceae</taxon>
        <taxon>Caldithrix</taxon>
    </lineage>
</organism>
<dbReference type="PROSITE" id="PS00573">
    <property type="entry name" value="PYRIDINE_REDOX_2"/>
    <property type="match status" value="1"/>
</dbReference>
<evidence type="ECO:0000256" key="2">
    <source>
        <dbReference type="ARBA" id="ARBA00022630"/>
    </source>
</evidence>
<evidence type="ECO:0000256" key="6">
    <source>
        <dbReference type="ARBA" id="ARBA00023284"/>
    </source>
</evidence>
<evidence type="ECO:0000256" key="7">
    <source>
        <dbReference type="RuleBase" id="RU003880"/>
    </source>
</evidence>
<accession>H1XRQ9</accession>
<comment type="similarity">
    <text evidence="1 7">Belongs to the class-II pyridine nucleotide-disulfide oxidoreductase family.</text>
</comment>
<evidence type="ECO:0000259" key="9">
    <source>
        <dbReference type="Pfam" id="PF07992"/>
    </source>
</evidence>
<reference evidence="10 13" key="2">
    <citation type="submission" date="2016-11" db="EMBL/GenBank/DDBJ databases">
        <title>Genomic analysis of Caldithrix abyssi and proposal of a novel bacterial phylum Caldithrichaeota.</title>
        <authorList>
            <person name="Kublanov I."/>
            <person name="Sigalova O."/>
            <person name="Gavrilov S."/>
            <person name="Lebedinsky A."/>
            <person name="Ivanova N."/>
            <person name="Daum C."/>
            <person name="Reddy T."/>
            <person name="Klenk H.P."/>
            <person name="Goker M."/>
            <person name="Reva O."/>
            <person name="Miroshnichenko M."/>
            <person name="Kyprides N."/>
            <person name="Woyke T."/>
            <person name="Gelfand M."/>
        </authorList>
    </citation>
    <scope>NUCLEOTIDE SEQUENCE [LARGE SCALE GENOMIC DNA]</scope>
    <source>
        <strain evidence="10 13">LF13</strain>
    </source>
</reference>
<dbReference type="EMBL" id="CM001402">
    <property type="protein sequence ID" value="EHO41269.1"/>
    <property type="molecule type" value="Genomic_DNA"/>
</dbReference>
<dbReference type="Gene3D" id="3.50.50.60">
    <property type="entry name" value="FAD/NAD(P)-binding domain"/>
    <property type="match status" value="2"/>
</dbReference>
<keyword evidence="8" id="KW-0521">NADP</keyword>